<proteinExistence type="predicted"/>
<organism evidence="2 3">
    <name type="scientific">Hyalangium minutum</name>
    <dbReference type="NCBI Taxonomy" id="394096"/>
    <lineage>
        <taxon>Bacteria</taxon>
        <taxon>Pseudomonadati</taxon>
        <taxon>Myxococcota</taxon>
        <taxon>Myxococcia</taxon>
        <taxon>Myxococcales</taxon>
        <taxon>Cystobacterineae</taxon>
        <taxon>Archangiaceae</taxon>
        <taxon>Hyalangium</taxon>
    </lineage>
</organism>
<accession>A0A085WMV8</accession>
<evidence type="ECO:0000313" key="3">
    <source>
        <dbReference type="Proteomes" id="UP000028725"/>
    </source>
</evidence>
<evidence type="ECO:0000256" key="1">
    <source>
        <dbReference type="SAM" id="MobiDB-lite"/>
    </source>
</evidence>
<feature type="compositionally biased region" description="Basic and acidic residues" evidence="1">
    <location>
        <begin position="1"/>
        <end position="10"/>
    </location>
</feature>
<feature type="region of interest" description="Disordered" evidence="1">
    <location>
        <begin position="87"/>
        <end position="108"/>
    </location>
</feature>
<dbReference type="Proteomes" id="UP000028725">
    <property type="component" value="Unassembled WGS sequence"/>
</dbReference>
<feature type="region of interest" description="Disordered" evidence="1">
    <location>
        <begin position="1"/>
        <end position="26"/>
    </location>
</feature>
<gene>
    <name evidence="2" type="ORF">DB31_6923</name>
</gene>
<comment type="caution">
    <text evidence="2">The sequence shown here is derived from an EMBL/GenBank/DDBJ whole genome shotgun (WGS) entry which is preliminary data.</text>
</comment>
<reference evidence="2 3" key="1">
    <citation type="submission" date="2014-04" db="EMBL/GenBank/DDBJ databases">
        <title>Genome assembly of Hyalangium minutum DSM 14724.</title>
        <authorList>
            <person name="Sharma G."/>
            <person name="Subramanian S."/>
        </authorList>
    </citation>
    <scope>NUCLEOTIDE SEQUENCE [LARGE SCALE GENOMIC DNA]</scope>
    <source>
        <strain evidence="2 3">DSM 14724</strain>
    </source>
</reference>
<dbReference type="AlphaFoldDB" id="A0A085WMV8"/>
<dbReference type="STRING" id="394096.DB31_6923"/>
<name>A0A085WMV8_9BACT</name>
<evidence type="ECO:0000313" key="2">
    <source>
        <dbReference type="EMBL" id="KFE69021.1"/>
    </source>
</evidence>
<keyword evidence="3" id="KW-1185">Reference proteome</keyword>
<protein>
    <submittedName>
        <fullName evidence="2">Uncharacterized protein</fullName>
    </submittedName>
</protein>
<dbReference type="EMBL" id="JMCB01000005">
    <property type="protein sequence ID" value="KFE69021.1"/>
    <property type="molecule type" value="Genomic_DNA"/>
</dbReference>
<sequence length="159" mass="18029">MLGRDGERQGRNRSLQRWPGRRRQCAPVRRGQRLQRACIRRPGIQRRCPCVGTSRLGRLRRAHTGSACGLLLQNGLRGRRWLPRGAPTCPQEQCPPYQQRLSHTEGPEQTLSHRVGAGFAWFRGSRQHRTGKHFTCPWNTGPSGCISSPLSNPAGWKLY</sequence>